<gene>
    <name evidence="1" type="ORF">GA0061098_10586</name>
</gene>
<name>A0A1C3XV22_9BRAD</name>
<dbReference type="Proteomes" id="UP000199184">
    <property type="component" value="Unassembled WGS sequence"/>
</dbReference>
<dbReference type="RefSeq" id="WP_129591103.1">
    <property type="nucleotide sequence ID" value="NZ_FMAI01000058.1"/>
</dbReference>
<sequence length="521" mass="56397">MKPICKALRFFSLMFAGLFGAILTTLPIVAWAQAVDFGLNSPGLRLNAPEVGAFGMQIKKQLEGVRQRSQARVAIAPVMDVRKSIFVTDENIMKKLTFAEVMDQLAKQGGDPKTGKLALFQQWWDSQAVAPGKTTGPHCETSLNGFPFICPRLEANEANSDPFTDPNGEQGYSAIAYSNRPDLADPANPVDCGEARVVFARNSGKNSATNRNLIIFEARLPNPKPNLGMDGCFDIQQFWLELSNVNQDERGNRLKDFFLNGITSKGIAPVIHVDHYAAGTGQIRTNQFMNPNGGPFIWTLREFKLQRLQPGLRVVPVTVKTNPDTSLFSGNAPIDLQAAFLARLSDQFDNLRGNGTESSAAAFGLRLSESSDDRFNPFESNEGQELLGSVTKAFSTSSLVGTFIGAKLNELKRPGAPGTALTVPDIVQRIQTQTCAGCHHFSNGQPLGGGAGNWPNSLGPPNLAFVHQSEMIADMDSSPEVNGGKRFGISETLKSNGFLPLRCVAMSRILNVDEASCGFKG</sequence>
<proteinExistence type="predicted"/>
<keyword evidence="2" id="KW-1185">Reference proteome</keyword>
<accession>A0A1C3XV22</accession>
<evidence type="ECO:0000313" key="2">
    <source>
        <dbReference type="Proteomes" id="UP000199184"/>
    </source>
</evidence>
<evidence type="ECO:0000313" key="1">
    <source>
        <dbReference type="EMBL" id="SCB55876.1"/>
    </source>
</evidence>
<organism evidence="1 2">
    <name type="scientific">Bradyrhizobium shewense</name>
    <dbReference type="NCBI Taxonomy" id="1761772"/>
    <lineage>
        <taxon>Bacteria</taxon>
        <taxon>Pseudomonadati</taxon>
        <taxon>Pseudomonadota</taxon>
        <taxon>Alphaproteobacteria</taxon>
        <taxon>Hyphomicrobiales</taxon>
        <taxon>Nitrobacteraceae</taxon>
        <taxon>Bradyrhizobium</taxon>
    </lineage>
</organism>
<protein>
    <submittedName>
        <fullName evidence="1">Uncharacterized protein</fullName>
    </submittedName>
</protein>
<dbReference type="AlphaFoldDB" id="A0A1C3XV22"/>
<dbReference type="EMBL" id="FMAI01000058">
    <property type="protein sequence ID" value="SCB55876.1"/>
    <property type="molecule type" value="Genomic_DNA"/>
</dbReference>
<reference evidence="2" key="1">
    <citation type="submission" date="2016-08" db="EMBL/GenBank/DDBJ databases">
        <authorList>
            <person name="Varghese N."/>
            <person name="Submissions Spin"/>
        </authorList>
    </citation>
    <scope>NUCLEOTIDE SEQUENCE [LARGE SCALE GENOMIC DNA]</scope>
    <source>
        <strain evidence="2">ERR11</strain>
    </source>
</reference>